<dbReference type="SUPFAM" id="SSF103473">
    <property type="entry name" value="MFS general substrate transporter"/>
    <property type="match status" value="1"/>
</dbReference>
<evidence type="ECO:0000313" key="8">
    <source>
        <dbReference type="Proteomes" id="UP001268036"/>
    </source>
</evidence>
<feature type="transmembrane region" description="Helical" evidence="5">
    <location>
        <begin position="454"/>
        <end position="475"/>
    </location>
</feature>
<feature type="transmembrane region" description="Helical" evidence="5">
    <location>
        <begin position="413"/>
        <end position="442"/>
    </location>
</feature>
<dbReference type="Pfam" id="PF07690">
    <property type="entry name" value="MFS_1"/>
    <property type="match status" value="1"/>
</dbReference>
<feature type="transmembrane region" description="Helical" evidence="5">
    <location>
        <begin position="223"/>
        <end position="242"/>
    </location>
</feature>
<dbReference type="PANTHER" id="PTHR42718:SF39">
    <property type="entry name" value="ACTINORHODIN TRANSPORTER-RELATED"/>
    <property type="match status" value="1"/>
</dbReference>
<evidence type="ECO:0000256" key="3">
    <source>
        <dbReference type="ARBA" id="ARBA00022989"/>
    </source>
</evidence>
<dbReference type="PRINTS" id="PR01036">
    <property type="entry name" value="TCRTETB"/>
</dbReference>
<dbReference type="GO" id="GO:0016020">
    <property type="term" value="C:membrane"/>
    <property type="evidence" value="ECO:0007669"/>
    <property type="project" value="UniProtKB-SubCell"/>
</dbReference>
<keyword evidence="2 5" id="KW-0812">Transmembrane</keyword>
<feature type="transmembrane region" description="Helical" evidence="5">
    <location>
        <begin position="68"/>
        <end position="87"/>
    </location>
</feature>
<evidence type="ECO:0000256" key="2">
    <source>
        <dbReference type="ARBA" id="ARBA00022692"/>
    </source>
</evidence>
<dbReference type="PROSITE" id="PS50850">
    <property type="entry name" value="MFS"/>
    <property type="match status" value="1"/>
</dbReference>
<dbReference type="GO" id="GO:0022857">
    <property type="term" value="F:transmembrane transporter activity"/>
    <property type="evidence" value="ECO:0007669"/>
    <property type="project" value="InterPro"/>
</dbReference>
<evidence type="ECO:0000259" key="6">
    <source>
        <dbReference type="PROSITE" id="PS50850"/>
    </source>
</evidence>
<sequence length="483" mass="50092">MVTGACKGLEAGIAHPRAADGARVQPDSRRWFALGVLLLGTLLPPLDFFIVNVALPVIRSDFQASSDLAQLVVSVYATAYAVTLILGGRLGDLYGRKRVYLGGMVGFGLASALCGLAPSPEVLIAGRLLQGITAAIMAPQSLALIHATFPAEEKNRALGLYGATFGLASVSGQVLGGVLIEASPFGLGWRSIFLINLPIILCALPAALVLLRESRTNQGARLDVIGACLLAAGLLALVVPLVEGPRLAWPWWSVPLLLLSGVLLWLFWRYEQRKEGVGEMPLVLPSLLAAARLRRSLLATFLFYALASFFLIFAVYQQAGLGHGALAAGWAILPLGVGFLCGPLCSPRIAQRLGTRTASLGMALEVTGLVLVAALAGSPAWLPVPLLLIGLGQGIALPALVRLNADQVAPSLAGLAAGLMNATLQISAALSVALLGGLFFLLAPDGAPAATVRFAFSLTSLAIAGALALAAGLSWQRTSDAND</sequence>
<dbReference type="RefSeq" id="WP_309759531.1">
    <property type="nucleotide sequence ID" value="NZ_JAVJAF010000001.1"/>
</dbReference>
<evidence type="ECO:0000256" key="4">
    <source>
        <dbReference type="ARBA" id="ARBA00023136"/>
    </source>
</evidence>
<comment type="subcellular location">
    <subcellularLocation>
        <location evidence="1">Membrane</location>
        <topology evidence="1">Multi-pass membrane protein</topology>
    </subcellularLocation>
</comment>
<feature type="transmembrane region" description="Helical" evidence="5">
    <location>
        <begin position="124"/>
        <end position="145"/>
    </location>
</feature>
<feature type="transmembrane region" description="Helical" evidence="5">
    <location>
        <begin position="357"/>
        <end position="376"/>
    </location>
</feature>
<feature type="transmembrane region" description="Helical" evidence="5">
    <location>
        <begin position="31"/>
        <end position="56"/>
    </location>
</feature>
<reference evidence="7" key="1">
    <citation type="submission" date="2023-08" db="EMBL/GenBank/DDBJ databases">
        <title>Functional and genomic diversity of the sorghum phyllosphere microbiome.</title>
        <authorList>
            <person name="Shade A."/>
        </authorList>
    </citation>
    <scope>NUCLEOTIDE SEQUENCE</scope>
    <source>
        <strain evidence="7">SORGH_AS_0201</strain>
    </source>
</reference>
<comment type="caution">
    <text evidence="7">The sequence shown here is derived from an EMBL/GenBank/DDBJ whole genome shotgun (WGS) entry which is preliminary data.</text>
</comment>
<feature type="transmembrane region" description="Helical" evidence="5">
    <location>
        <begin position="297"/>
        <end position="319"/>
    </location>
</feature>
<dbReference type="PANTHER" id="PTHR42718">
    <property type="entry name" value="MAJOR FACILITATOR SUPERFAMILY MULTIDRUG TRANSPORTER MFSC"/>
    <property type="match status" value="1"/>
</dbReference>
<feature type="transmembrane region" description="Helical" evidence="5">
    <location>
        <begin position="382"/>
        <end position="401"/>
    </location>
</feature>
<keyword evidence="4 5" id="KW-0472">Membrane</keyword>
<name>A0AAJ2BMQ6_9PSED</name>
<proteinExistence type="predicted"/>
<dbReference type="Gene3D" id="1.20.1720.10">
    <property type="entry name" value="Multidrug resistance protein D"/>
    <property type="match status" value="1"/>
</dbReference>
<feature type="transmembrane region" description="Helical" evidence="5">
    <location>
        <begin position="157"/>
        <end position="180"/>
    </location>
</feature>
<dbReference type="InterPro" id="IPR036259">
    <property type="entry name" value="MFS_trans_sf"/>
</dbReference>
<dbReference type="InterPro" id="IPR011701">
    <property type="entry name" value="MFS"/>
</dbReference>
<accession>A0AAJ2BMQ6</accession>
<feature type="transmembrane region" description="Helical" evidence="5">
    <location>
        <begin position="325"/>
        <end position="345"/>
    </location>
</feature>
<dbReference type="InterPro" id="IPR020846">
    <property type="entry name" value="MFS_dom"/>
</dbReference>
<gene>
    <name evidence="7" type="ORF">QE440_002921</name>
</gene>
<dbReference type="EMBL" id="JAVJAF010000001">
    <property type="protein sequence ID" value="MDR6235180.1"/>
    <property type="molecule type" value="Genomic_DNA"/>
</dbReference>
<dbReference type="Gene3D" id="1.20.1250.20">
    <property type="entry name" value="MFS general substrate transporter like domains"/>
    <property type="match status" value="1"/>
</dbReference>
<feature type="transmembrane region" description="Helical" evidence="5">
    <location>
        <begin position="99"/>
        <end position="118"/>
    </location>
</feature>
<dbReference type="Proteomes" id="UP001268036">
    <property type="component" value="Unassembled WGS sequence"/>
</dbReference>
<organism evidence="7 8">
    <name type="scientific">Pseudomonas oryzihabitans</name>
    <dbReference type="NCBI Taxonomy" id="47885"/>
    <lineage>
        <taxon>Bacteria</taxon>
        <taxon>Pseudomonadati</taxon>
        <taxon>Pseudomonadota</taxon>
        <taxon>Gammaproteobacteria</taxon>
        <taxon>Pseudomonadales</taxon>
        <taxon>Pseudomonadaceae</taxon>
        <taxon>Pseudomonas</taxon>
    </lineage>
</organism>
<evidence type="ECO:0000256" key="5">
    <source>
        <dbReference type="SAM" id="Phobius"/>
    </source>
</evidence>
<feature type="transmembrane region" description="Helical" evidence="5">
    <location>
        <begin position="192"/>
        <end position="211"/>
    </location>
</feature>
<feature type="domain" description="Major facilitator superfamily (MFS) profile" evidence="6">
    <location>
        <begin position="33"/>
        <end position="482"/>
    </location>
</feature>
<protein>
    <submittedName>
        <fullName evidence="7">MFS family permease</fullName>
    </submittedName>
</protein>
<dbReference type="CDD" id="cd17321">
    <property type="entry name" value="MFS_MMR_MDR_like"/>
    <property type="match status" value="1"/>
</dbReference>
<dbReference type="AlphaFoldDB" id="A0AAJ2BMQ6"/>
<keyword evidence="3 5" id="KW-1133">Transmembrane helix</keyword>
<evidence type="ECO:0000313" key="7">
    <source>
        <dbReference type="EMBL" id="MDR6235180.1"/>
    </source>
</evidence>
<evidence type="ECO:0000256" key="1">
    <source>
        <dbReference type="ARBA" id="ARBA00004141"/>
    </source>
</evidence>
<feature type="transmembrane region" description="Helical" evidence="5">
    <location>
        <begin position="248"/>
        <end position="268"/>
    </location>
</feature>